<dbReference type="RefSeq" id="WP_386738510.1">
    <property type="nucleotide sequence ID" value="NZ_JBHSMG010000001.1"/>
</dbReference>
<keyword evidence="3" id="KW-1185">Reference proteome</keyword>
<dbReference type="Proteomes" id="UP001596039">
    <property type="component" value="Unassembled WGS sequence"/>
</dbReference>
<sequence>MSDEEYHPELAEYVPGRGSSLRHPVARRVLRIVIVIGIAGLILPGVISTIGMQVQTADAACRIVVAARDPQAVAAEVRLEAWGSNGPGWYCYARAFDGTEIMLRPLGLIPGLSYRPSGTPA</sequence>
<accession>A0ABW0NKG6</accession>
<evidence type="ECO:0000313" key="2">
    <source>
        <dbReference type="EMBL" id="MFC5500901.1"/>
    </source>
</evidence>
<organism evidence="2 3">
    <name type="scientific">Lysinimonas soli</name>
    <dbReference type="NCBI Taxonomy" id="1074233"/>
    <lineage>
        <taxon>Bacteria</taxon>
        <taxon>Bacillati</taxon>
        <taxon>Actinomycetota</taxon>
        <taxon>Actinomycetes</taxon>
        <taxon>Micrococcales</taxon>
        <taxon>Microbacteriaceae</taxon>
        <taxon>Lysinimonas</taxon>
    </lineage>
</organism>
<feature type="transmembrane region" description="Helical" evidence="1">
    <location>
        <begin position="29"/>
        <end position="52"/>
    </location>
</feature>
<keyword evidence="1" id="KW-0812">Transmembrane</keyword>
<keyword evidence="1" id="KW-1133">Transmembrane helix</keyword>
<proteinExistence type="predicted"/>
<gene>
    <name evidence="2" type="ORF">ACFPJ4_01460</name>
</gene>
<dbReference type="EMBL" id="JBHSMG010000001">
    <property type="protein sequence ID" value="MFC5500901.1"/>
    <property type="molecule type" value="Genomic_DNA"/>
</dbReference>
<comment type="caution">
    <text evidence="2">The sequence shown here is derived from an EMBL/GenBank/DDBJ whole genome shotgun (WGS) entry which is preliminary data.</text>
</comment>
<evidence type="ECO:0000256" key="1">
    <source>
        <dbReference type="SAM" id="Phobius"/>
    </source>
</evidence>
<protein>
    <submittedName>
        <fullName evidence="2">Uncharacterized protein</fullName>
    </submittedName>
</protein>
<name>A0ABW0NKG6_9MICO</name>
<keyword evidence="1" id="KW-0472">Membrane</keyword>
<evidence type="ECO:0000313" key="3">
    <source>
        <dbReference type="Proteomes" id="UP001596039"/>
    </source>
</evidence>
<reference evidence="3" key="1">
    <citation type="journal article" date="2019" name="Int. J. Syst. Evol. Microbiol.">
        <title>The Global Catalogue of Microorganisms (GCM) 10K type strain sequencing project: providing services to taxonomists for standard genome sequencing and annotation.</title>
        <authorList>
            <consortium name="The Broad Institute Genomics Platform"/>
            <consortium name="The Broad Institute Genome Sequencing Center for Infectious Disease"/>
            <person name="Wu L."/>
            <person name="Ma J."/>
        </authorList>
    </citation>
    <scope>NUCLEOTIDE SEQUENCE [LARGE SCALE GENOMIC DNA]</scope>
    <source>
        <strain evidence="3">CGMCC 4.6997</strain>
    </source>
</reference>